<name>A0A368BIT3_9GAMM</name>
<evidence type="ECO:0000313" key="1">
    <source>
        <dbReference type="EMBL" id="RCL37141.1"/>
    </source>
</evidence>
<accession>A0A368BIT3</accession>
<dbReference type="AlphaFoldDB" id="A0A368BIT3"/>
<gene>
    <name evidence="1" type="ORF">DBW98_04385</name>
</gene>
<dbReference type="GO" id="GO:0016787">
    <property type="term" value="F:hydrolase activity"/>
    <property type="evidence" value="ECO:0007669"/>
    <property type="project" value="UniProtKB-KW"/>
</dbReference>
<keyword evidence="1" id="KW-0378">Hydrolase</keyword>
<proteinExistence type="predicted"/>
<dbReference type="Proteomes" id="UP000253032">
    <property type="component" value="Unassembled WGS sequence"/>
</dbReference>
<protein>
    <submittedName>
        <fullName evidence="1">Alpha/beta hydrolase</fullName>
    </submittedName>
</protein>
<dbReference type="Gene3D" id="3.40.50.1820">
    <property type="entry name" value="alpha/beta hydrolase"/>
    <property type="match status" value="1"/>
</dbReference>
<dbReference type="SUPFAM" id="SSF53474">
    <property type="entry name" value="alpha/beta-Hydrolases"/>
    <property type="match status" value="1"/>
</dbReference>
<dbReference type="EMBL" id="QOPC01000030">
    <property type="protein sequence ID" value="RCL37141.1"/>
    <property type="molecule type" value="Genomic_DNA"/>
</dbReference>
<organism evidence="1 2">
    <name type="scientific">SAR86 cluster bacterium</name>
    <dbReference type="NCBI Taxonomy" id="2030880"/>
    <lineage>
        <taxon>Bacteria</taxon>
        <taxon>Pseudomonadati</taxon>
        <taxon>Pseudomonadota</taxon>
        <taxon>Gammaproteobacteria</taxon>
        <taxon>SAR86 cluster</taxon>
    </lineage>
</organism>
<sequence>MRKIFCYFVFTFLIIGCQNSNQPPLKLKDFKDDIGVKELGKRLIHLPFGLNSMEASNDEVDEIFIAVHGGNSEGYEWIYPLKTIDSKNKHMYFNRWADNACYQDSAENLEKDISNILSQNPTLKKVSLIGHSYGGILVTHILKIWQASTPIEVHVVASPLRGMPMLESMCGYKPIEKIPRNSVLFEWRTQQQLDNVYKDFFEDPQKVDIEGSTVSILPDTYKGNRLGHNWSISWVADEAFQ</sequence>
<evidence type="ECO:0000313" key="2">
    <source>
        <dbReference type="Proteomes" id="UP000253032"/>
    </source>
</evidence>
<comment type="caution">
    <text evidence="1">The sequence shown here is derived from an EMBL/GenBank/DDBJ whole genome shotgun (WGS) entry which is preliminary data.</text>
</comment>
<dbReference type="PROSITE" id="PS51257">
    <property type="entry name" value="PROKAR_LIPOPROTEIN"/>
    <property type="match status" value="1"/>
</dbReference>
<reference evidence="1 2" key="1">
    <citation type="journal article" date="2018" name="Microbiome">
        <title>Fine metagenomic profile of the Mediterranean stratified and mixed water columns revealed by assembly and recruitment.</title>
        <authorList>
            <person name="Haro-Moreno J.M."/>
            <person name="Lopez-Perez M."/>
            <person name="De La Torre J.R."/>
            <person name="Picazo A."/>
            <person name="Camacho A."/>
            <person name="Rodriguez-Valera F."/>
        </authorList>
    </citation>
    <scope>NUCLEOTIDE SEQUENCE [LARGE SCALE GENOMIC DNA]</scope>
    <source>
        <strain evidence="1">MED-G84</strain>
    </source>
</reference>
<dbReference type="InterPro" id="IPR029058">
    <property type="entry name" value="AB_hydrolase_fold"/>
</dbReference>